<evidence type="ECO:0000259" key="15">
    <source>
        <dbReference type="Pfam" id="PF12632"/>
    </source>
</evidence>
<dbReference type="STRING" id="383855.M3APD4"/>
<comment type="subcellular location">
    <subcellularLocation>
        <location evidence="2">Cell junction</location>
        <location evidence="2">Adherens junction</location>
    </subcellularLocation>
    <subcellularLocation>
        <location evidence="3">Cell membrane</location>
        <topology evidence="3">Multi-pass membrane protein</topology>
    </subcellularLocation>
    <subcellularLocation>
        <location evidence="1">Nucleus</location>
    </subcellularLocation>
</comment>
<dbReference type="InterPro" id="IPR026859">
    <property type="entry name" value="Myosin-bd"/>
</dbReference>
<evidence type="ECO:0000256" key="12">
    <source>
        <dbReference type="ARBA" id="ARBA00023242"/>
    </source>
</evidence>
<comment type="similarity">
    <text evidence="4">Belongs to the vezatin family.</text>
</comment>
<dbReference type="HOGENOM" id="CLU_005766_2_0_1"/>
<evidence type="ECO:0000313" key="16">
    <source>
        <dbReference type="EMBL" id="EME79277.1"/>
    </source>
</evidence>
<proteinExistence type="inferred from homology"/>
<name>M3APD4_PSEFD</name>
<dbReference type="VEuPathDB" id="FungiDB:MYCFIDRAFT_50883"/>
<feature type="compositionally biased region" description="Low complexity" evidence="13">
    <location>
        <begin position="39"/>
        <end position="55"/>
    </location>
</feature>
<keyword evidence="8" id="KW-0965">Cell junction</keyword>
<keyword evidence="12" id="KW-0539">Nucleus</keyword>
<evidence type="ECO:0000256" key="1">
    <source>
        <dbReference type="ARBA" id="ARBA00004123"/>
    </source>
</evidence>
<dbReference type="KEGG" id="pfj:MYCFIDRAFT_50883"/>
<dbReference type="RefSeq" id="XP_007929716.1">
    <property type="nucleotide sequence ID" value="XM_007931525.1"/>
</dbReference>
<feature type="transmembrane region" description="Helical" evidence="14">
    <location>
        <begin position="189"/>
        <end position="207"/>
    </location>
</feature>
<evidence type="ECO:0000256" key="8">
    <source>
        <dbReference type="ARBA" id="ARBA00022949"/>
    </source>
</evidence>
<dbReference type="PANTHER" id="PTHR15989:SF5">
    <property type="entry name" value="VEZATIN"/>
    <property type="match status" value="1"/>
</dbReference>
<evidence type="ECO:0000256" key="9">
    <source>
        <dbReference type="ARBA" id="ARBA00022989"/>
    </source>
</evidence>
<dbReference type="GeneID" id="19339944"/>
<evidence type="ECO:0000256" key="3">
    <source>
        <dbReference type="ARBA" id="ARBA00004651"/>
    </source>
</evidence>
<dbReference type="Proteomes" id="UP000016932">
    <property type="component" value="Unassembled WGS sequence"/>
</dbReference>
<evidence type="ECO:0000256" key="7">
    <source>
        <dbReference type="ARBA" id="ARBA00022692"/>
    </source>
</evidence>
<feature type="transmembrane region" description="Helical" evidence="14">
    <location>
        <begin position="159"/>
        <end position="177"/>
    </location>
</feature>
<dbReference type="GO" id="GO:0005634">
    <property type="term" value="C:nucleus"/>
    <property type="evidence" value="ECO:0007669"/>
    <property type="project" value="UniProtKB-SubCell"/>
</dbReference>
<gene>
    <name evidence="16" type="ORF">MYCFIDRAFT_50883</name>
</gene>
<dbReference type="PANTHER" id="PTHR15989">
    <property type="entry name" value="VEZATIN"/>
    <property type="match status" value="1"/>
</dbReference>
<keyword evidence="17" id="KW-1185">Reference proteome</keyword>
<evidence type="ECO:0000256" key="13">
    <source>
        <dbReference type="SAM" id="MobiDB-lite"/>
    </source>
</evidence>
<keyword evidence="7 14" id="KW-0812">Transmembrane</keyword>
<feature type="region of interest" description="Disordered" evidence="13">
    <location>
        <begin position="25"/>
        <end position="55"/>
    </location>
</feature>
<evidence type="ECO:0000256" key="11">
    <source>
        <dbReference type="ARBA" id="ARBA00023136"/>
    </source>
</evidence>
<feature type="compositionally biased region" description="Low complexity" evidence="13">
    <location>
        <begin position="541"/>
        <end position="560"/>
    </location>
</feature>
<sequence length="637" mass="69917">METLHAHDSPLAAYLEGEGTFVEPDLIGIDESRSEDASHPAPSSKPKPARKSFAPPSRLQLHPRLRIPPSLPPSAVVHVPQSALTRIHHAWSSAVNSRLGASDNAKFLEHFRYTIVASQLLNEYLDHGSLNPVSTPLLPSLGVEGTSDVLEEPRDNANLVGALSAAALAFALVLLIDWLRARRMSKSKVLLVLTALAIAAFIAYAYLRRQWLQSLRRQVVQTATRLTTNWQAYELSSSSALSLIQEVELVSKGYRLSTPLPPATRIEENSPARRCSKLRAALHKAYAGTIPKCIEACAALRALIDDDDLEKYFEIYDISPQDAREASGTSSLCILEDDPESLKSLRVLSYRSGVLRRVTLCSLMALEADGGKADFRRWRVATAVMDKLSRSIACSTERVRKLLTDMENFNLPSPAKFANTAVREKMRGQVRKISALGTGIRGLQTKMQILREETNNSIEQSDDLTDLGPTLMAQYEAIGADLKELLQAWETGQQSLQNNITRHEHRISLASSGLRSPVSSLGGLTAVEEVEGSPADALKVLNGDSSGSRSNRSSLNTSNNSDEELVFEAVALPRQRATTLTREERIAKMHEERAKQADLRAKRDANTSMLRELESVINLRPKKTAANGNGSARVTSL</sequence>
<evidence type="ECO:0000256" key="4">
    <source>
        <dbReference type="ARBA" id="ARBA00007245"/>
    </source>
</evidence>
<evidence type="ECO:0000313" key="17">
    <source>
        <dbReference type="Proteomes" id="UP000016932"/>
    </source>
</evidence>
<dbReference type="eggNOG" id="ENOG502QSNT">
    <property type="taxonomic scope" value="Eukaryota"/>
</dbReference>
<dbReference type="GO" id="GO:0005886">
    <property type="term" value="C:plasma membrane"/>
    <property type="evidence" value="ECO:0007669"/>
    <property type="project" value="UniProtKB-SubCell"/>
</dbReference>
<evidence type="ECO:0000256" key="14">
    <source>
        <dbReference type="SAM" id="Phobius"/>
    </source>
</evidence>
<dbReference type="GO" id="GO:0017022">
    <property type="term" value="F:myosin binding"/>
    <property type="evidence" value="ECO:0007669"/>
    <property type="project" value="InterPro"/>
</dbReference>
<accession>M3APD4</accession>
<keyword evidence="6" id="KW-1003">Cell membrane</keyword>
<feature type="region of interest" description="Disordered" evidence="13">
    <location>
        <begin position="541"/>
        <end position="561"/>
    </location>
</feature>
<keyword evidence="10" id="KW-0175">Coiled coil</keyword>
<dbReference type="OrthoDB" id="21151at2759"/>
<organism evidence="16 17">
    <name type="scientific">Pseudocercospora fijiensis (strain CIRAD86)</name>
    <name type="common">Black leaf streak disease fungus</name>
    <name type="synonym">Mycosphaerella fijiensis</name>
    <dbReference type="NCBI Taxonomy" id="383855"/>
    <lineage>
        <taxon>Eukaryota</taxon>
        <taxon>Fungi</taxon>
        <taxon>Dikarya</taxon>
        <taxon>Ascomycota</taxon>
        <taxon>Pezizomycotina</taxon>
        <taxon>Dothideomycetes</taxon>
        <taxon>Dothideomycetidae</taxon>
        <taxon>Mycosphaerellales</taxon>
        <taxon>Mycosphaerellaceae</taxon>
        <taxon>Pseudocercospora</taxon>
    </lineage>
</organism>
<reference evidence="16 17" key="1">
    <citation type="journal article" date="2012" name="PLoS Pathog.">
        <title>Diverse lifestyles and strategies of plant pathogenesis encoded in the genomes of eighteen Dothideomycetes fungi.</title>
        <authorList>
            <person name="Ohm R.A."/>
            <person name="Feau N."/>
            <person name="Henrissat B."/>
            <person name="Schoch C.L."/>
            <person name="Horwitz B.A."/>
            <person name="Barry K.W."/>
            <person name="Condon B.J."/>
            <person name="Copeland A.C."/>
            <person name="Dhillon B."/>
            <person name="Glaser F."/>
            <person name="Hesse C.N."/>
            <person name="Kosti I."/>
            <person name="LaButti K."/>
            <person name="Lindquist E.A."/>
            <person name="Lucas S."/>
            <person name="Salamov A.A."/>
            <person name="Bradshaw R.E."/>
            <person name="Ciuffetti L."/>
            <person name="Hamelin R.C."/>
            <person name="Kema G.H.J."/>
            <person name="Lawrence C."/>
            <person name="Scott J.A."/>
            <person name="Spatafora J.W."/>
            <person name="Turgeon B.G."/>
            <person name="de Wit P.J.G.M."/>
            <person name="Zhong S."/>
            <person name="Goodwin S.B."/>
            <person name="Grigoriev I.V."/>
        </authorList>
    </citation>
    <scope>NUCLEOTIDE SEQUENCE [LARGE SCALE GENOMIC DNA]</scope>
    <source>
        <strain evidence="16 17">CIRAD86</strain>
    </source>
</reference>
<evidence type="ECO:0000256" key="6">
    <source>
        <dbReference type="ARBA" id="ARBA00022475"/>
    </source>
</evidence>
<dbReference type="AlphaFoldDB" id="M3APD4"/>
<dbReference type="Pfam" id="PF12632">
    <property type="entry name" value="Vezatin"/>
    <property type="match status" value="1"/>
</dbReference>
<dbReference type="InterPro" id="IPR026858">
    <property type="entry name" value="Vezatin"/>
</dbReference>
<protein>
    <recommendedName>
        <fullName evidence="5">Vezatin</fullName>
    </recommendedName>
</protein>
<evidence type="ECO:0000256" key="10">
    <source>
        <dbReference type="ARBA" id="ARBA00023054"/>
    </source>
</evidence>
<evidence type="ECO:0000256" key="5">
    <source>
        <dbReference type="ARBA" id="ARBA00018125"/>
    </source>
</evidence>
<feature type="domain" description="Myosin-binding" evidence="15">
    <location>
        <begin position="168"/>
        <end position="446"/>
    </location>
</feature>
<keyword evidence="11 14" id="KW-0472">Membrane</keyword>
<dbReference type="EMBL" id="KB446562">
    <property type="protein sequence ID" value="EME79277.1"/>
    <property type="molecule type" value="Genomic_DNA"/>
</dbReference>
<evidence type="ECO:0000256" key="2">
    <source>
        <dbReference type="ARBA" id="ARBA00004536"/>
    </source>
</evidence>
<dbReference type="GO" id="GO:0098609">
    <property type="term" value="P:cell-cell adhesion"/>
    <property type="evidence" value="ECO:0007669"/>
    <property type="project" value="InterPro"/>
</dbReference>
<keyword evidence="9 14" id="KW-1133">Transmembrane helix</keyword>